<dbReference type="InterPro" id="IPR000700">
    <property type="entry name" value="PAS-assoc_C"/>
</dbReference>
<reference evidence="5 6" key="1">
    <citation type="submission" date="2020-05" db="EMBL/GenBank/DDBJ databases">
        <title>Aquincola sp. isolate from soil.</title>
        <authorList>
            <person name="Han J."/>
            <person name="Kim D.-U."/>
        </authorList>
    </citation>
    <scope>NUCLEOTIDE SEQUENCE [LARGE SCALE GENOMIC DNA]</scope>
    <source>
        <strain evidence="5 6">S2</strain>
    </source>
</reference>
<dbReference type="RefSeq" id="WP_173134861.1">
    <property type="nucleotide sequence ID" value="NZ_JABRWJ010000019.1"/>
</dbReference>
<keyword evidence="6" id="KW-1185">Reference proteome</keyword>
<dbReference type="PROSITE" id="PS50112">
    <property type="entry name" value="PAS"/>
    <property type="match status" value="1"/>
</dbReference>
<sequence length="593" mass="64048">MKALNLAQRISAGMMPSPSTWYVRLHAALMPGYNRKAALFWWIVVVLGVAALGHSLWTQRAASPSTWLHIAVGASLAMLASYFPIRGRNSDMAYSAGDVFLFVILLMQGPQAAAIAGAAEAIVGAWRSTPRWTGRIVSPAIAAINMLCTGSLLHWAVLNTGARADVVLGGSLLFGYGHFLLNMVVMNAIVLLLREERPRWSQLFGALGWLGIAGTLSAIVAASLYLVFLRTGYGVLLATLPLLGLVLATQFFYFRQQEEAAAARRAAAVAAQREAEATARHLRELEASERRFQSAFTNAAVGMALTDADGRILQANGALQELAGGREADLLGTAFHDLVDPEDQGAVQQMLAQSRDAAVKGSVDDLRLRRLDGVPLWICLHSARFAEGAADSPSLILQAQDVSARREAEGKLRHIAYHDSLTGLPNRRRFLDLLDRSVRRAGSDSKHRFAVLYLDFDRFKFLNDSRGHNAGDEFLVQVAQRISDSLRPGDIVARLGGDGFAVLVFGVEEQTAANLTDRILHVARQPYVIAGAPFASSASIGITFSGYGYERASDVLRDADAAMYQAKAAGRDRYAVFRIGGSDLASDAQAQAN</sequence>
<dbReference type="SUPFAM" id="SSF55785">
    <property type="entry name" value="PYP-like sensor domain (PAS domain)"/>
    <property type="match status" value="1"/>
</dbReference>
<dbReference type="Pfam" id="PF13426">
    <property type="entry name" value="PAS_9"/>
    <property type="match status" value="1"/>
</dbReference>
<dbReference type="Gene3D" id="3.30.70.270">
    <property type="match status" value="1"/>
</dbReference>
<feature type="transmembrane region" description="Helical" evidence="1">
    <location>
        <begin position="233"/>
        <end position="254"/>
    </location>
</feature>
<dbReference type="Gene3D" id="3.30.450.20">
    <property type="entry name" value="PAS domain"/>
    <property type="match status" value="1"/>
</dbReference>
<proteinExistence type="predicted"/>
<dbReference type="CDD" id="cd00130">
    <property type="entry name" value="PAS"/>
    <property type="match status" value="1"/>
</dbReference>
<feature type="domain" description="GGDEF" evidence="4">
    <location>
        <begin position="447"/>
        <end position="579"/>
    </location>
</feature>
<name>A0ABX2EU44_9BURK</name>
<feature type="transmembrane region" description="Helical" evidence="1">
    <location>
        <begin position="100"/>
        <end position="124"/>
    </location>
</feature>
<dbReference type="PANTHER" id="PTHR44757">
    <property type="entry name" value="DIGUANYLATE CYCLASE DGCP"/>
    <property type="match status" value="1"/>
</dbReference>
<evidence type="ECO:0000256" key="1">
    <source>
        <dbReference type="SAM" id="Phobius"/>
    </source>
</evidence>
<gene>
    <name evidence="5" type="ORF">HLB44_34745</name>
</gene>
<dbReference type="InterPro" id="IPR035965">
    <property type="entry name" value="PAS-like_dom_sf"/>
</dbReference>
<dbReference type="InterPro" id="IPR000014">
    <property type="entry name" value="PAS"/>
</dbReference>
<dbReference type="Pfam" id="PF00990">
    <property type="entry name" value="GGDEF"/>
    <property type="match status" value="1"/>
</dbReference>
<dbReference type="NCBIfam" id="TIGR00254">
    <property type="entry name" value="GGDEF"/>
    <property type="match status" value="1"/>
</dbReference>
<dbReference type="CDD" id="cd01949">
    <property type="entry name" value="GGDEF"/>
    <property type="match status" value="1"/>
</dbReference>
<dbReference type="SMART" id="SM00267">
    <property type="entry name" value="GGDEF"/>
    <property type="match status" value="1"/>
</dbReference>
<dbReference type="InterPro" id="IPR043128">
    <property type="entry name" value="Rev_trsase/Diguanyl_cyclase"/>
</dbReference>
<evidence type="ECO:0000313" key="6">
    <source>
        <dbReference type="Proteomes" id="UP000737171"/>
    </source>
</evidence>
<dbReference type="EMBL" id="JABRWJ010000019">
    <property type="protein sequence ID" value="NRF72156.1"/>
    <property type="molecule type" value="Genomic_DNA"/>
</dbReference>
<comment type="caution">
    <text evidence="5">The sequence shown here is derived from an EMBL/GenBank/DDBJ whole genome shotgun (WGS) entry which is preliminary data.</text>
</comment>
<accession>A0ABX2EU44</accession>
<evidence type="ECO:0000259" key="2">
    <source>
        <dbReference type="PROSITE" id="PS50112"/>
    </source>
</evidence>
<dbReference type="SMART" id="SM00091">
    <property type="entry name" value="PAS"/>
    <property type="match status" value="1"/>
</dbReference>
<organism evidence="5 6">
    <name type="scientific">Pseudaquabacterium terrae</name>
    <dbReference type="NCBI Taxonomy" id="2732868"/>
    <lineage>
        <taxon>Bacteria</taxon>
        <taxon>Pseudomonadati</taxon>
        <taxon>Pseudomonadota</taxon>
        <taxon>Betaproteobacteria</taxon>
        <taxon>Burkholderiales</taxon>
        <taxon>Sphaerotilaceae</taxon>
        <taxon>Pseudaquabacterium</taxon>
    </lineage>
</organism>
<feature type="transmembrane region" description="Helical" evidence="1">
    <location>
        <begin position="176"/>
        <end position="194"/>
    </location>
</feature>
<dbReference type="SUPFAM" id="SSF55073">
    <property type="entry name" value="Nucleotide cyclase"/>
    <property type="match status" value="1"/>
</dbReference>
<dbReference type="PROSITE" id="PS50887">
    <property type="entry name" value="GGDEF"/>
    <property type="match status" value="1"/>
</dbReference>
<evidence type="ECO:0000259" key="4">
    <source>
        <dbReference type="PROSITE" id="PS50887"/>
    </source>
</evidence>
<dbReference type="InterPro" id="IPR052155">
    <property type="entry name" value="Biofilm_reg_signaling"/>
</dbReference>
<keyword evidence="1" id="KW-0812">Transmembrane</keyword>
<dbReference type="PROSITE" id="PS50113">
    <property type="entry name" value="PAC"/>
    <property type="match status" value="1"/>
</dbReference>
<dbReference type="Proteomes" id="UP000737171">
    <property type="component" value="Unassembled WGS sequence"/>
</dbReference>
<dbReference type="NCBIfam" id="TIGR00229">
    <property type="entry name" value="sensory_box"/>
    <property type="match status" value="1"/>
</dbReference>
<dbReference type="PANTHER" id="PTHR44757:SF2">
    <property type="entry name" value="BIOFILM ARCHITECTURE MAINTENANCE PROTEIN MBAA"/>
    <property type="match status" value="1"/>
</dbReference>
<feature type="transmembrane region" description="Helical" evidence="1">
    <location>
        <begin position="136"/>
        <end position="156"/>
    </location>
</feature>
<feature type="transmembrane region" description="Helical" evidence="1">
    <location>
        <begin position="39"/>
        <end position="57"/>
    </location>
</feature>
<dbReference type="InterPro" id="IPR029787">
    <property type="entry name" value="Nucleotide_cyclase"/>
</dbReference>
<feature type="transmembrane region" description="Helical" evidence="1">
    <location>
        <begin position="66"/>
        <end position="85"/>
    </location>
</feature>
<feature type="domain" description="PAS" evidence="2">
    <location>
        <begin position="288"/>
        <end position="358"/>
    </location>
</feature>
<feature type="domain" description="PAC" evidence="3">
    <location>
        <begin position="362"/>
        <end position="414"/>
    </location>
</feature>
<keyword evidence="1" id="KW-1133">Transmembrane helix</keyword>
<feature type="transmembrane region" description="Helical" evidence="1">
    <location>
        <begin position="206"/>
        <end position="227"/>
    </location>
</feature>
<keyword evidence="1" id="KW-0472">Membrane</keyword>
<evidence type="ECO:0000259" key="3">
    <source>
        <dbReference type="PROSITE" id="PS50113"/>
    </source>
</evidence>
<protein>
    <submittedName>
        <fullName evidence="5">GGDEF domain-containing protein</fullName>
    </submittedName>
</protein>
<dbReference type="InterPro" id="IPR000160">
    <property type="entry name" value="GGDEF_dom"/>
</dbReference>
<evidence type="ECO:0000313" key="5">
    <source>
        <dbReference type="EMBL" id="NRF72156.1"/>
    </source>
</evidence>